<proteinExistence type="predicted"/>
<keyword evidence="2" id="KW-1185">Reference proteome</keyword>
<gene>
    <name evidence="1" type="ORF">Ae201684_012644</name>
</gene>
<dbReference type="SUPFAM" id="SSF57903">
    <property type="entry name" value="FYVE/PHD zinc finger"/>
    <property type="match status" value="1"/>
</dbReference>
<dbReference type="Gene3D" id="3.30.530.20">
    <property type="match status" value="1"/>
</dbReference>
<name>A0A6G0WQT5_9STRA</name>
<dbReference type="InterPro" id="IPR023393">
    <property type="entry name" value="START-like_dom_sf"/>
</dbReference>
<protein>
    <recommendedName>
        <fullName evidence="3">START domain-containing protein</fullName>
    </recommendedName>
</protein>
<dbReference type="EMBL" id="VJMJ01000161">
    <property type="protein sequence ID" value="KAF0729753.1"/>
    <property type="molecule type" value="Genomic_DNA"/>
</dbReference>
<dbReference type="Gene3D" id="3.30.40.10">
    <property type="entry name" value="Zinc/RING finger domain, C3HC4 (zinc finger)"/>
    <property type="match status" value="1"/>
</dbReference>
<dbReference type="AlphaFoldDB" id="A0A6G0WQT5"/>
<evidence type="ECO:0000313" key="2">
    <source>
        <dbReference type="Proteomes" id="UP000481153"/>
    </source>
</evidence>
<reference evidence="1 2" key="1">
    <citation type="submission" date="2019-07" db="EMBL/GenBank/DDBJ databases">
        <title>Genomics analysis of Aphanomyces spp. identifies a new class of oomycete effector associated with host adaptation.</title>
        <authorList>
            <person name="Gaulin E."/>
        </authorList>
    </citation>
    <scope>NUCLEOTIDE SEQUENCE [LARGE SCALE GENOMIC DNA]</scope>
    <source>
        <strain evidence="1 2">ATCC 201684</strain>
    </source>
</reference>
<dbReference type="InterPro" id="IPR013083">
    <property type="entry name" value="Znf_RING/FYVE/PHD"/>
</dbReference>
<dbReference type="InterPro" id="IPR011011">
    <property type="entry name" value="Znf_FYVE_PHD"/>
</dbReference>
<comment type="caution">
    <text evidence="1">The sequence shown here is derived from an EMBL/GenBank/DDBJ whole genome shotgun (WGS) entry which is preliminary data.</text>
</comment>
<evidence type="ECO:0000313" key="1">
    <source>
        <dbReference type="EMBL" id="KAF0729753.1"/>
    </source>
</evidence>
<organism evidence="1 2">
    <name type="scientific">Aphanomyces euteiches</name>
    <dbReference type="NCBI Taxonomy" id="100861"/>
    <lineage>
        <taxon>Eukaryota</taxon>
        <taxon>Sar</taxon>
        <taxon>Stramenopiles</taxon>
        <taxon>Oomycota</taxon>
        <taxon>Saprolegniomycetes</taxon>
        <taxon>Saprolegniales</taxon>
        <taxon>Verrucalvaceae</taxon>
        <taxon>Aphanomyces</taxon>
    </lineage>
</organism>
<dbReference type="InterPro" id="IPR052727">
    <property type="entry name" value="Rab4/Rab5_effector"/>
</dbReference>
<dbReference type="VEuPathDB" id="FungiDB:AeMF1_008407"/>
<evidence type="ECO:0008006" key="3">
    <source>
        <dbReference type="Google" id="ProtNLM"/>
    </source>
</evidence>
<dbReference type="SUPFAM" id="SSF55961">
    <property type="entry name" value="Bet v1-like"/>
    <property type="match status" value="1"/>
</dbReference>
<accession>A0A6G0WQT5</accession>
<dbReference type="PANTHER" id="PTHR13510:SF44">
    <property type="entry name" value="RABENOSYN-5"/>
    <property type="match status" value="1"/>
</dbReference>
<sequence>MPQSHRFPVRQDFFKCPPLSPVEIFQYKQMATKCVLKVIAKANMANPAYEWTLASDEIDFKLYKGRSTASSALHCGQIEVVGTVDEVVELFRTDTTEQARFYCQRTQRNLVDAVNLYTILAPTAETPHDKIQIKWIVGKSTLSGLFKQRDFCCLEATQELQIEGRRMWVRAYKSIELDCCPDFKSTLGLVRGSINGSGHVFIESKERSGYLSMSYVNDFTVNGSAPDWAAEHASQSRCRNVLDIDRFLRENRLNQTPFLPPTEWDPPSKWHSCHVCEKKFGMLLKKTNCTKCGHVSFNLFIGAV</sequence>
<dbReference type="Proteomes" id="UP000481153">
    <property type="component" value="Unassembled WGS sequence"/>
</dbReference>
<dbReference type="PANTHER" id="PTHR13510">
    <property type="entry name" value="FYVE-FINGER-CONTAINING RAB5 EFFECTOR PROTEIN RABENOSYN-5-RELATED"/>
    <property type="match status" value="1"/>
</dbReference>